<dbReference type="PANTHER" id="PTHR30336">
    <property type="entry name" value="INNER MEMBRANE PROTEIN, PROBABLE PERMEASE"/>
    <property type="match status" value="1"/>
</dbReference>
<gene>
    <name evidence="2" type="ORF">NWE73_18015</name>
</gene>
<accession>A0ABT6DSZ7</accession>
<dbReference type="InterPro" id="IPR014729">
    <property type="entry name" value="Rossmann-like_a/b/a_fold"/>
</dbReference>
<dbReference type="InterPro" id="IPR003848">
    <property type="entry name" value="DUF218"/>
</dbReference>
<keyword evidence="3" id="KW-1185">Reference proteome</keyword>
<evidence type="ECO:0000313" key="2">
    <source>
        <dbReference type="EMBL" id="MDG0818283.1"/>
    </source>
</evidence>
<dbReference type="Pfam" id="PF02698">
    <property type="entry name" value="DUF218"/>
    <property type="match status" value="1"/>
</dbReference>
<name>A0ABT6DSZ7_9BACT</name>
<dbReference type="EMBL" id="JANRMI010000007">
    <property type="protein sequence ID" value="MDG0818283.1"/>
    <property type="molecule type" value="Genomic_DNA"/>
</dbReference>
<dbReference type="RefSeq" id="WP_277579758.1">
    <property type="nucleotide sequence ID" value="NZ_JANRMI010000007.1"/>
</dbReference>
<dbReference type="Proteomes" id="UP001152321">
    <property type="component" value="Unassembled WGS sequence"/>
</dbReference>
<dbReference type="PANTHER" id="PTHR30336:SF4">
    <property type="entry name" value="ENVELOPE BIOGENESIS FACTOR ELYC"/>
    <property type="match status" value="1"/>
</dbReference>
<dbReference type="CDD" id="cd06259">
    <property type="entry name" value="YdcF-like"/>
    <property type="match status" value="1"/>
</dbReference>
<reference evidence="2" key="1">
    <citation type="submission" date="2022-08" db="EMBL/GenBank/DDBJ databases">
        <title>Novel Bdellovibrio Species Isolated from Svalbard: Designation Bdellovibrio svalbardensis.</title>
        <authorList>
            <person name="Mitchell R.J."/>
            <person name="Choi S.Y."/>
        </authorList>
    </citation>
    <scope>NUCLEOTIDE SEQUENCE</scope>
    <source>
        <strain evidence="2">PAP01</strain>
    </source>
</reference>
<organism evidence="2 3">
    <name type="scientific">Bdellovibrio svalbardensis</name>
    <dbReference type="NCBI Taxonomy" id="2972972"/>
    <lineage>
        <taxon>Bacteria</taxon>
        <taxon>Pseudomonadati</taxon>
        <taxon>Bdellovibrionota</taxon>
        <taxon>Bdellovibrionia</taxon>
        <taxon>Bdellovibrionales</taxon>
        <taxon>Pseudobdellovibrionaceae</taxon>
        <taxon>Bdellovibrio</taxon>
    </lineage>
</organism>
<dbReference type="Gene3D" id="3.40.50.620">
    <property type="entry name" value="HUPs"/>
    <property type="match status" value="1"/>
</dbReference>
<evidence type="ECO:0000313" key="3">
    <source>
        <dbReference type="Proteomes" id="UP001152321"/>
    </source>
</evidence>
<proteinExistence type="predicted"/>
<dbReference type="InterPro" id="IPR051599">
    <property type="entry name" value="Cell_Envelope_Assoc"/>
</dbReference>
<feature type="domain" description="DUF218" evidence="1">
    <location>
        <begin position="55"/>
        <end position="162"/>
    </location>
</feature>
<evidence type="ECO:0000259" key="1">
    <source>
        <dbReference type="Pfam" id="PF02698"/>
    </source>
</evidence>
<protein>
    <submittedName>
        <fullName evidence="2">YdcF family protein</fullName>
    </submittedName>
</protein>
<comment type="caution">
    <text evidence="2">The sequence shown here is derived from an EMBL/GenBank/DDBJ whole genome shotgun (WGS) entry which is preliminary data.</text>
</comment>
<sequence length="197" mass="22908">MWRSKSLLIAKKLLRSRTFWLLFAVGLVVLYRFINEYQRVQNEPMISWTKSQSADCAVVLTGGAGRVREGFDLLVNQNVKKLVISGVYANARLREIMPPWPYYGNLNENDVVLDRRSETTYGNAQQSLPIVEALKCRDILLVTSRIHMYRSYRTFRASFPENIYIQKHPVVGVRYEPSVLEISFEALKSLFYSLWAY</sequence>